<dbReference type="EMBL" id="JAUHJS010000004">
    <property type="protein sequence ID" value="MDN4165904.1"/>
    <property type="molecule type" value="Genomic_DNA"/>
</dbReference>
<name>A0ABT8F6B5_9BACT</name>
<dbReference type="Pfam" id="PF03807">
    <property type="entry name" value="F420_oxidored"/>
    <property type="match status" value="1"/>
</dbReference>
<dbReference type="InterPro" id="IPR051267">
    <property type="entry name" value="STEAP_metalloreductase"/>
</dbReference>
<evidence type="ECO:0000313" key="4">
    <source>
        <dbReference type="Proteomes" id="UP001168552"/>
    </source>
</evidence>
<evidence type="ECO:0000259" key="2">
    <source>
        <dbReference type="Pfam" id="PF03807"/>
    </source>
</evidence>
<dbReference type="Proteomes" id="UP001168552">
    <property type="component" value="Unassembled WGS sequence"/>
</dbReference>
<dbReference type="PANTHER" id="PTHR14239">
    <property type="entry name" value="DUDULIN-RELATED"/>
    <property type="match status" value="1"/>
</dbReference>
<keyword evidence="1" id="KW-0560">Oxidoreductase</keyword>
<evidence type="ECO:0000313" key="3">
    <source>
        <dbReference type="EMBL" id="MDN4165904.1"/>
    </source>
</evidence>
<reference evidence="3" key="1">
    <citation type="submission" date="2023-06" db="EMBL/GenBank/DDBJ databases">
        <title>Cytophagales bacterium Strain LB-30, isolated from soil.</title>
        <authorList>
            <person name="Liu B."/>
        </authorList>
    </citation>
    <scope>NUCLEOTIDE SEQUENCE</scope>
    <source>
        <strain evidence="3">LB-30</strain>
    </source>
</reference>
<dbReference type="PANTHER" id="PTHR14239:SF10">
    <property type="entry name" value="REDUCTASE"/>
    <property type="match status" value="1"/>
</dbReference>
<dbReference type="InterPro" id="IPR036291">
    <property type="entry name" value="NAD(P)-bd_dom_sf"/>
</dbReference>
<organism evidence="3 4">
    <name type="scientific">Shiella aurantiaca</name>
    <dbReference type="NCBI Taxonomy" id="3058365"/>
    <lineage>
        <taxon>Bacteria</taxon>
        <taxon>Pseudomonadati</taxon>
        <taxon>Bacteroidota</taxon>
        <taxon>Cytophagia</taxon>
        <taxon>Cytophagales</taxon>
        <taxon>Shiellaceae</taxon>
        <taxon>Shiella</taxon>
    </lineage>
</organism>
<gene>
    <name evidence="3" type="ORF">QWY31_10345</name>
</gene>
<comment type="caution">
    <text evidence="3">The sequence shown here is derived from an EMBL/GenBank/DDBJ whole genome shotgun (WGS) entry which is preliminary data.</text>
</comment>
<dbReference type="RefSeq" id="WP_320004435.1">
    <property type="nucleotide sequence ID" value="NZ_JAUHJS010000004.1"/>
</dbReference>
<evidence type="ECO:0000256" key="1">
    <source>
        <dbReference type="ARBA" id="ARBA00023002"/>
    </source>
</evidence>
<dbReference type="Gene3D" id="3.40.50.720">
    <property type="entry name" value="NAD(P)-binding Rossmann-like Domain"/>
    <property type="match status" value="1"/>
</dbReference>
<accession>A0ABT8F6B5</accession>
<sequence>MSKIAVLGTGNVGDTIGSKLLEVGHTVMMGSRTADNEKAKAFVAKHNGKASAGTFADAAAFGEIIFNCTAGVGSIEALTLAGEKNLNGKIIVDIANPLDFSKGMPPTLAICNTHSLGEEIQKAFPQTHVVKALNTMWCGIMVNPAMINGGDHSTFVSGNDASAKEEVKKILKSFGWAEKNILDLGDITKARGTEMYLPLWLSIYGATNNGAFNVKIVS</sequence>
<keyword evidence="4" id="KW-1185">Reference proteome</keyword>
<dbReference type="InterPro" id="IPR028939">
    <property type="entry name" value="P5C_Rdtase_cat_N"/>
</dbReference>
<dbReference type="SUPFAM" id="SSF51735">
    <property type="entry name" value="NAD(P)-binding Rossmann-fold domains"/>
    <property type="match status" value="1"/>
</dbReference>
<feature type="domain" description="Pyrroline-5-carboxylate reductase catalytic N-terminal" evidence="2">
    <location>
        <begin position="3"/>
        <end position="97"/>
    </location>
</feature>
<protein>
    <submittedName>
        <fullName evidence="3">NAD(P)-binding domain-containing protein</fullName>
    </submittedName>
</protein>
<proteinExistence type="predicted"/>